<sequence>MHLEYLRNSFDNSNYLIMSNKYIIFDESTLASTGANINNSVQSTIMKNFIEWAIKHGLLNDMERCNDKLTLTLCCDPSTEIIYRKSMEL</sequence>
<dbReference type="GeneID" id="80558051"/>
<reference evidence="1 2" key="1">
    <citation type="submission" date="2021-02" db="EMBL/GenBank/DDBJ databases">
        <title>Cotonvirus japonicus, which uses Golgi apparatus of host cells for its virion factory, phylogenetically links tailed tupanvirus and icosahedral mimivirus.</title>
        <authorList>
            <person name="Takahashi H."/>
            <person name="Fukaya S."/>
            <person name="Song C."/>
            <person name="Murata K."/>
            <person name="Takemura M."/>
        </authorList>
    </citation>
    <scope>NUCLEOTIDE SEQUENCE [LARGE SCALE GENOMIC DNA]</scope>
</reference>
<protein>
    <submittedName>
        <fullName evidence="1">Uncharacterized protein</fullName>
    </submittedName>
</protein>
<proteinExistence type="predicted"/>
<name>A0ABM7NRW9_9VIRU</name>
<evidence type="ECO:0000313" key="2">
    <source>
        <dbReference type="Proteomes" id="UP001321479"/>
    </source>
</evidence>
<accession>A0ABM7NRW9</accession>
<dbReference type="EMBL" id="AP024483">
    <property type="protein sequence ID" value="BCS82846.1"/>
    <property type="molecule type" value="Genomic_DNA"/>
</dbReference>
<organism evidence="1 2">
    <name type="scientific">Cotonvirus japonicus</name>
    <dbReference type="NCBI Taxonomy" id="2811091"/>
    <lineage>
        <taxon>Viruses</taxon>
        <taxon>Varidnaviria</taxon>
        <taxon>Bamfordvirae</taxon>
        <taxon>Nucleocytoviricota</taxon>
        <taxon>Megaviricetes</taxon>
        <taxon>Imitervirales</taxon>
        <taxon>Mimiviridae</taxon>
        <taxon>Megamimivirinae</taxon>
        <taxon>Cotonvirus</taxon>
        <taxon>Cotonvirus japonicum</taxon>
    </lineage>
</organism>
<keyword evidence="2" id="KW-1185">Reference proteome</keyword>
<dbReference type="Proteomes" id="UP001321479">
    <property type="component" value="Segment"/>
</dbReference>
<dbReference type="RefSeq" id="YP_010841454.1">
    <property type="nucleotide sequence ID" value="NC_079139.1"/>
</dbReference>
<evidence type="ECO:0000313" key="1">
    <source>
        <dbReference type="EMBL" id="BCS82846.1"/>
    </source>
</evidence>